<feature type="domain" description="Cyclophilin-like" evidence="2">
    <location>
        <begin position="39"/>
        <end position="153"/>
    </location>
</feature>
<dbReference type="Gene3D" id="2.40.100.20">
    <property type="match status" value="1"/>
</dbReference>
<dbReference type="Proteomes" id="UP001321804">
    <property type="component" value="Chromosome"/>
</dbReference>
<keyword evidence="1" id="KW-0732">Signal</keyword>
<dbReference type="SUPFAM" id="SSF50891">
    <property type="entry name" value="Cyclophilin-like"/>
    <property type="match status" value="1"/>
</dbReference>
<sequence length="156" mass="17457">MKKKIVTIFTALLLLLALVPESQSVNAASKKKCTPIVVIIKRHRYHACLNNSVPAKQLAKRLPLTLKFSAMSQGIDEKISDLAKPLSTKGTPEGADPNPGDIAYWSPQPRLVLYWGDVDYYPGIHLLGKFSKADRVKAIKALKQQKHDFKVRIIKR</sequence>
<evidence type="ECO:0000313" key="4">
    <source>
        <dbReference type="Proteomes" id="UP001321804"/>
    </source>
</evidence>
<protein>
    <recommendedName>
        <fullName evidence="2">Cyclophilin-like domain-containing protein</fullName>
    </recommendedName>
</protein>
<dbReference type="Pfam" id="PF18050">
    <property type="entry name" value="Cyclophil_like2"/>
    <property type="match status" value="1"/>
</dbReference>
<reference evidence="3 4" key="1">
    <citation type="journal article" date="2023" name="Microbiol. Spectr.">
        <title>Symbiosis of Carpenter Bees with Uncharacterized Lactic Acid Bacteria Showing NAD Auxotrophy.</title>
        <authorList>
            <person name="Kawasaki S."/>
            <person name="Ozawa K."/>
            <person name="Mori T."/>
            <person name="Yamamoto A."/>
            <person name="Ito M."/>
            <person name="Ohkuma M."/>
            <person name="Sakamoto M."/>
            <person name="Matsutani M."/>
        </authorList>
    </citation>
    <scope>NUCLEOTIDE SEQUENCE [LARGE SCALE GENOMIC DNA]</scope>
    <source>
        <strain evidence="3 4">KimC2</strain>
    </source>
</reference>
<evidence type="ECO:0000259" key="2">
    <source>
        <dbReference type="Pfam" id="PF18050"/>
    </source>
</evidence>
<feature type="chain" id="PRO_5043762210" description="Cyclophilin-like domain-containing protein" evidence="1">
    <location>
        <begin position="28"/>
        <end position="156"/>
    </location>
</feature>
<accession>A0AAU9D7D6</accession>
<dbReference type="RefSeq" id="WP_317696358.1">
    <property type="nucleotide sequence ID" value="NZ_AP026801.1"/>
</dbReference>
<organism evidence="3 4">
    <name type="scientific">Xylocopilactobacillus apis</name>
    <dbReference type="NCBI Taxonomy" id="2932183"/>
    <lineage>
        <taxon>Bacteria</taxon>
        <taxon>Bacillati</taxon>
        <taxon>Bacillota</taxon>
        <taxon>Bacilli</taxon>
        <taxon>Lactobacillales</taxon>
        <taxon>Lactobacillaceae</taxon>
        <taxon>Xylocopilactobacillus</taxon>
    </lineage>
</organism>
<gene>
    <name evidence="3" type="ORF">KIMC2_19020</name>
</gene>
<proteinExistence type="predicted"/>
<feature type="signal peptide" evidence="1">
    <location>
        <begin position="1"/>
        <end position="27"/>
    </location>
</feature>
<dbReference type="EMBL" id="AP026801">
    <property type="protein sequence ID" value="BDR57340.1"/>
    <property type="molecule type" value="Genomic_DNA"/>
</dbReference>
<evidence type="ECO:0000313" key="3">
    <source>
        <dbReference type="EMBL" id="BDR57340.1"/>
    </source>
</evidence>
<evidence type="ECO:0000256" key="1">
    <source>
        <dbReference type="SAM" id="SignalP"/>
    </source>
</evidence>
<keyword evidence="4" id="KW-1185">Reference proteome</keyword>
<name>A0AAU9D7D6_9LACO</name>
<dbReference type="InterPro" id="IPR041183">
    <property type="entry name" value="Cyclophilin-like"/>
</dbReference>
<dbReference type="AlphaFoldDB" id="A0AAU9D7D6"/>
<dbReference type="InterPro" id="IPR029000">
    <property type="entry name" value="Cyclophilin-like_dom_sf"/>
</dbReference>
<dbReference type="KEGG" id="xak:KIMC2_19020"/>